<evidence type="ECO:0000313" key="6">
    <source>
        <dbReference type="EMBL" id="EGC33840.1"/>
    </source>
</evidence>
<dbReference type="GO" id="GO:0006508">
    <property type="term" value="P:proteolysis"/>
    <property type="evidence" value="ECO:0007669"/>
    <property type="project" value="UniProtKB-KW"/>
</dbReference>
<dbReference type="InterPro" id="IPR008758">
    <property type="entry name" value="Peptidase_S28"/>
</dbReference>
<evidence type="ECO:0000256" key="3">
    <source>
        <dbReference type="ARBA" id="ARBA00022729"/>
    </source>
</evidence>
<name>F0ZQE6_DICPU</name>
<sequence length="226" mass="25659">MNTNNNNTNNNVASNRAGDVFQHKEEINSIDAKRGFNAHRDLRRPLRTQKIDSGLDLSAINYQWFTQNVDHFNIVNTDTFQQRYLINDQYYDGTGPVFIMINGEGPMGLDTVTGLQFVVWAKQLNALIVSLEHRYYGASFVTSDLSLDNLQFLNSQQALADNAVFREFIAQKYNIPSTTKWVSFGGSYSGALTSWFRIKYPHLVDINGPYNLVTHSGILEKGSFCR</sequence>
<keyword evidence="5" id="KW-0325">Glycoprotein</keyword>
<reference evidence="7" key="1">
    <citation type="journal article" date="2011" name="Genome Biol.">
        <title>Comparative genomics of the social amoebae Dictyostelium discoideum and Dictyostelium purpureum.</title>
        <authorList>
            <consortium name="US DOE Joint Genome Institute (JGI-PGF)"/>
            <person name="Sucgang R."/>
            <person name="Kuo A."/>
            <person name="Tian X."/>
            <person name="Salerno W."/>
            <person name="Parikh A."/>
            <person name="Feasley C.L."/>
            <person name="Dalin E."/>
            <person name="Tu H."/>
            <person name="Huang E."/>
            <person name="Barry K."/>
            <person name="Lindquist E."/>
            <person name="Shapiro H."/>
            <person name="Bruce D."/>
            <person name="Schmutz J."/>
            <person name="Salamov A."/>
            <person name="Fey P."/>
            <person name="Gaudet P."/>
            <person name="Anjard C."/>
            <person name="Babu M.M."/>
            <person name="Basu S."/>
            <person name="Bushmanova Y."/>
            <person name="van der Wel H."/>
            <person name="Katoh-Kurasawa M."/>
            <person name="Dinh C."/>
            <person name="Coutinho P.M."/>
            <person name="Saito T."/>
            <person name="Elias M."/>
            <person name="Schaap P."/>
            <person name="Kay R.R."/>
            <person name="Henrissat B."/>
            <person name="Eichinger L."/>
            <person name="Rivero F."/>
            <person name="Putnam N.H."/>
            <person name="West C.M."/>
            <person name="Loomis W.F."/>
            <person name="Chisholm R.L."/>
            <person name="Shaulsky G."/>
            <person name="Strassmann J.E."/>
            <person name="Queller D.C."/>
            <person name="Kuspa A."/>
            <person name="Grigoriev I.V."/>
        </authorList>
    </citation>
    <scope>NUCLEOTIDE SEQUENCE [LARGE SCALE GENOMIC DNA]</scope>
    <source>
        <strain evidence="7">QSDP1</strain>
    </source>
</reference>
<keyword evidence="4" id="KW-0378">Hydrolase</keyword>
<dbReference type="VEuPathDB" id="AmoebaDB:DICPUDRAFT_154024"/>
<organism evidence="6 7">
    <name type="scientific">Dictyostelium purpureum</name>
    <name type="common">Slime mold</name>
    <dbReference type="NCBI Taxonomy" id="5786"/>
    <lineage>
        <taxon>Eukaryota</taxon>
        <taxon>Amoebozoa</taxon>
        <taxon>Evosea</taxon>
        <taxon>Eumycetozoa</taxon>
        <taxon>Dictyostelia</taxon>
        <taxon>Dictyosteliales</taxon>
        <taxon>Dictyosteliaceae</taxon>
        <taxon>Dictyostelium</taxon>
    </lineage>
</organism>
<dbReference type="OMA" id="HITQLAW"/>
<dbReference type="SUPFAM" id="SSF53474">
    <property type="entry name" value="alpha/beta-Hydrolases"/>
    <property type="match status" value="1"/>
</dbReference>
<evidence type="ECO:0000256" key="2">
    <source>
        <dbReference type="ARBA" id="ARBA00022670"/>
    </source>
</evidence>
<dbReference type="EMBL" id="GL871123">
    <property type="protein sequence ID" value="EGC33840.1"/>
    <property type="molecule type" value="Genomic_DNA"/>
</dbReference>
<keyword evidence="3" id="KW-0732">Signal</keyword>
<protein>
    <submittedName>
        <fullName evidence="6">Uncharacterized protein</fullName>
    </submittedName>
</protein>
<dbReference type="Pfam" id="PF05577">
    <property type="entry name" value="Peptidase_S28"/>
    <property type="match status" value="1"/>
</dbReference>
<dbReference type="PANTHER" id="PTHR11010:SF122">
    <property type="entry name" value="SERINE PROTEASE K12H4.7"/>
    <property type="match status" value="1"/>
</dbReference>
<dbReference type="RefSeq" id="XP_003289630.1">
    <property type="nucleotide sequence ID" value="XM_003289582.1"/>
</dbReference>
<gene>
    <name evidence="6" type="ORF">DICPUDRAFT_154024</name>
</gene>
<accession>F0ZQE6</accession>
<dbReference type="InterPro" id="IPR029058">
    <property type="entry name" value="AB_hydrolase_fold"/>
</dbReference>
<dbReference type="GO" id="GO:0070008">
    <property type="term" value="F:serine-type exopeptidase activity"/>
    <property type="evidence" value="ECO:0007669"/>
    <property type="project" value="InterPro"/>
</dbReference>
<evidence type="ECO:0000313" key="7">
    <source>
        <dbReference type="Proteomes" id="UP000001064"/>
    </source>
</evidence>
<dbReference type="ESTHER" id="dicpu-f0zq90">
    <property type="family name" value="Prolylcarboxypeptidase"/>
</dbReference>
<evidence type="ECO:0000256" key="4">
    <source>
        <dbReference type="ARBA" id="ARBA00022801"/>
    </source>
</evidence>
<dbReference type="KEGG" id="dpp:DICPUDRAFT_154024"/>
<dbReference type="PANTHER" id="PTHR11010">
    <property type="entry name" value="PROTEASE S28 PRO-X CARBOXYPEPTIDASE-RELATED"/>
    <property type="match status" value="1"/>
</dbReference>
<keyword evidence="7" id="KW-1185">Reference proteome</keyword>
<dbReference type="eggNOG" id="KOG2182">
    <property type="taxonomic scope" value="Eukaryota"/>
</dbReference>
<dbReference type="MEROPS" id="S28.A23"/>
<dbReference type="InParanoid" id="F0ZQE6"/>
<evidence type="ECO:0000256" key="5">
    <source>
        <dbReference type="ARBA" id="ARBA00023180"/>
    </source>
</evidence>
<dbReference type="Gene3D" id="3.40.50.1820">
    <property type="entry name" value="alpha/beta hydrolase"/>
    <property type="match status" value="1"/>
</dbReference>
<dbReference type="OrthoDB" id="1735038at2759"/>
<dbReference type="Proteomes" id="UP000001064">
    <property type="component" value="Unassembled WGS sequence"/>
</dbReference>
<comment type="similarity">
    <text evidence="1">Belongs to the peptidase S28 family.</text>
</comment>
<dbReference type="GeneID" id="10502820"/>
<dbReference type="AlphaFoldDB" id="F0ZQE6"/>
<evidence type="ECO:0000256" key="1">
    <source>
        <dbReference type="ARBA" id="ARBA00011079"/>
    </source>
</evidence>
<proteinExistence type="inferred from homology"/>
<keyword evidence="2" id="KW-0645">Protease</keyword>